<accession>A0ABQ4YU61</accession>
<proteinExistence type="predicted"/>
<evidence type="ECO:0000313" key="2">
    <source>
        <dbReference type="Proteomes" id="UP001151760"/>
    </source>
</evidence>
<evidence type="ECO:0000313" key="1">
    <source>
        <dbReference type="EMBL" id="GJS81051.1"/>
    </source>
</evidence>
<reference evidence="1" key="2">
    <citation type="submission" date="2022-01" db="EMBL/GenBank/DDBJ databases">
        <authorList>
            <person name="Yamashiro T."/>
            <person name="Shiraishi A."/>
            <person name="Satake H."/>
            <person name="Nakayama K."/>
        </authorList>
    </citation>
    <scope>NUCLEOTIDE SEQUENCE</scope>
</reference>
<sequence>MQLHFHLPNQNAITLRDSESLPALLEREGINITMFADWFELNKCAPAARTLTYADIPKHYVCMTKKRILLNVVMGVEGFLELMTVKNRLCATFKETCFAYGLLNDDNEWSLAISEASL</sequence>
<dbReference type="EMBL" id="BQNB010010719">
    <property type="protein sequence ID" value="GJS81051.1"/>
    <property type="molecule type" value="Genomic_DNA"/>
</dbReference>
<comment type="caution">
    <text evidence="1">The sequence shown here is derived from an EMBL/GenBank/DDBJ whole genome shotgun (WGS) entry which is preliminary data.</text>
</comment>
<keyword evidence="2" id="KW-1185">Reference proteome</keyword>
<name>A0ABQ4YU61_9ASTR</name>
<organism evidence="1 2">
    <name type="scientific">Tanacetum coccineum</name>
    <dbReference type="NCBI Taxonomy" id="301880"/>
    <lineage>
        <taxon>Eukaryota</taxon>
        <taxon>Viridiplantae</taxon>
        <taxon>Streptophyta</taxon>
        <taxon>Embryophyta</taxon>
        <taxon>Tracheophyta</taxon>
        <taxon>Spermatophyta</taxon>
        <taxon>Magnoliopsida</taxon>
        <taxon>eudicotyledons</taxon>
        <taxon>Gunneridae</taxon>
        <taxon>Pentapetalae</taxon>
        <taxon>asterids</taxon>
        <taxon>campanulids</taxon>
        <taxon>Asterales</taxon>
        <taxon>Asteraceae</taxon>
        <taxon>Asteroideae</taxon>
        <taxon>Anthemideae</taxon>
        <taxon>Anthemidinae</taxon>
        <taxon>Tanacetum</taxon>
    </lineage>
</organism>
<protein>
    <submittedName>
        <fullName evidence="1">Uncharacterized protein</fullName>
    </submittedName>
</protein>
<reference evidence="1" key="1">
    <citation type="journal article" date="2022" name="Int. J. Mol. Sci.">
        <title>Draft Genome of Tanacetum Coccineum: Genomic Comparison of Closely Related Tanacetum-Family Plants.</title>
        <authorList>
            <person name="Yamashiro T."/>
            <person name="Shiraishi A."/>
            <person name="Nakayama K."/>
            <person name="Satake H."/>
        </authorList>
    </citation>
    <scope>NUCLEOTIDE SEQUENCE</scope>
</reference>
<dbReference type="Proteomes" id="UP001151760">
    <property type="component" value="Unassembled WGS sequence"/>
</dbReference>
<gene>
    <name evidence="1" type="ORF">Tco_0747592</name>
</gene>